<name>A0A915KS62_ROMCU</name>
<dbReference type="OMA" id="QICSTIC"/>
<dbReference type="Proteomes" id="UP000887565">
    <property type="component" value="Unplaced"/>
</dbReference>
<evidence type="ECO:0000313" key="1">
    <source>
        <dbReference type="Proteomes" id="UP000887565"/>
    </source>
</evidence>
<evidence type="ECO:0000313" key="2">
    <source>
        <dbReference type="WBParaSite" id="nRc.2.0.1.t41608-RA"/>
    </source>
</evidence>
<organism evidence="1 2">
    <name type="scientific">Romanomermis culicivorax</name>
    <name type="common">Nematode worm</name>
    <dbReference type="NCBI Taxonomy" id="13658"/>
    <lineage>
        <taxon>Eukaryota</taxon>
        <taxon>Metazoa</taxon>
        <taxon>Ecdysozoa</taxon>
        <taxon>Nematoda</taxon>
        <taxon>Enoplea</taxon>
        <taxon>Dorylaimia</taxon>
        <taxon>Mermithida</taxon>
        <taxon>Mermithoidea</taxon>
        <taxon>Mermithidae</taxon>
        <taxon>Romanomermis</taxon>
    </lineage>
</organism>
<dbReference type="Pfam" id="PF20926">
    <property type="entry name" value="Htt_N-HEAT_1"/>
    <property type="match status" value="1"/>
</dbReference>
<sequence>MDKLIKQLENLKHLFTLAKKKDAATSKEKSQICSTICELVHNNDVKLHQNYPFVFGQVFEALFSLCDDPIADVRIVADESINTIIRNCCLEGSLTRVHVELYKEIKRNGPARSIRSAFTKFAVLVCQIKPQKCRIFATNLTPCLLTLIQRPEESISACLEKEGTKIFRHLGRFFNDEELRSLIEKILPNLQLSSAQARRCASNFLIDICNFCRKRMFFVVYLLKRLIKSMIPVYANENYHQMVGIFNVLRMLIPILKEFDGINESKFNESLDIRDDHLIKVKYFKIS</sequence>
<dbReference type="InterPro" id="IPR028426">
    <property type="entry name" value="Huntingtin_fam"/>
</dbReference>
<dbReference type="InterPro" id="IPR048411">
    <property type="entry name" value="Htt_N_HEAT_rpt-1"/>
</dbReference>
<dbReference type="AlphaFoldDB" id="A0A915KS62"/>
<dbReference type="InterPro" id="IPR016024">
    <property type="entry name" value="ARM-type_fold"/>
</dbReference>
<dbReference type="WBParaSite" id="nRc.2.0.1.t41608-RA">
    <property type="protein sequence ID" value="nRc.2.0.1.t41608-RA"/>
    <property type="gene ID" value="nRc.2.0.1.g41608"/>
</dbReference>
<dbReference type="Gene3D" id="1.25.10.10">
    <property type="entry name" value="Leucine-rich Repeat Variant"/>
    <property type="match status" value="1"/>
</dbReference>
<keyword evidence="1" id="KW-1185">Reference proteome</keyword>
<proteinExistence type="predicted"/>
<reference evidence="2" key="1">
    <citation type="submission" date="2022-11" db="UniProtKB">
        <authorList>
            <consortium name="WormBaseParasite"/>
        </authorList>
    </citation>
    <scope>IDENTIFICATION</scope>
</reference>
<dbReference type="GO" id="GO:0005737">
    <property type="term" value="C:cytoplasm"/>
    <property type="evidence" value="ECO:0007669"/>
    <property type="project" value="TreeGrafter"/>
</dbReference>
<dbReference type="PANTHER" id="PTHR10170:SF10">
    <property type="entry name" value="HUNTINGTIN"/>
    <property type="match status" value="1"/>
</dbReference>
<dbReference type="InterPro" id="IPR011989">
    <property type="entry name" value="ARM-like"/>
</dbReference>
<dbReference type="SUPFAM" id="SSF48371">
    <property type="entry name" value="ARM repeat"/>
    <property type="match status" value="1"/>
</dbReference>
<accession>A0A915KS62</accession>
<protein>
    <submittedName>
        <fullName evidence="2">Uncharacterized protein</fullName>
    </submittedName>
</protein>
<dbReference type="PANTHER" id="PTHR10170">
    <property type="entry name" value="HUNTINGTON DISEASE PROTEIN"/>
    <property type="match status" value="1"/>
</dbReference>